<reference evidence="1 2" key="1">
    <citation type="submission" date="2023-07" db="EMBL/GenBank/DDBJ databases">
        <title>Sorghum-associated microbial communities from plants grown in Nebraska, USA.</title>
        <authorList>
            <person name="Schachtman D."/>
        </authorList>
    </citation>
    <scope>NUCLEOTIDE SEQUENCE [LARGE SCALE GENOMIC DNA]</scope>
    <source>
        <strain evidence="1 2">DS1781</strain>
    </source>
</reference>
<organism evidence="1 2">
    <name type="scientific">Variovorax soli</name>
    <dbReference type="NCBI Taxonomy" id="376815"/>
    <lineage>
        <taxon>Bacteria</taxon>
        <taxon>Pseudomonadati</taxon>
        <taxon>Pseudomonadota</taxon>
        <taxon>Betaproteobacteria</taxon>
        <taxon>Burkholderiales</taxon>
        <taxon>Comamonadaceae</taxon>
        <taxon>Variovorax</taxon>
    </lineage>
</organism>
<evidence type="ECO:0000313" key="1">
    <source>
        <dbReference type="EMBL" id="MDR6539478.1"/>
    </source>
</evidence>
<sequence>MLDDFRHHGVLTHKARGVELQGADFQPGKYMDPVTTARQVREGNAQRLGGEGGQLEALV</sequence>
<gene>
    <name evidence="1" type="ORF">J2739_005274</name>
</gene>
<dbReference type="RefSeq" id="WP_309907197.1">
    <property type="nucleotide sequence ID" value="NZ_JAVDRF010000017.1"/>
</dbReference>
<keyword evidence="2" id="KW-1185">Reference proteome</keyword>
<dbReference type="EMBL" id="JAVDRF010000017">
    <property type="protein sequence ID" value="MDR6539478.1"/>
    <property type="molecule type" value="Genomic_DNA"/>
</dbReference>
<dbReference type="Proteomes" id="UP001184230">
    <property type="component" value="Unassembled WGS sequence"/>
</dbReference>
<evidence type="ECO:0000313" key="2">
    <source>
        <dbReference type="Proteomes" id="UP001184230"/>
    </source>
</evidence>
<proteinExistence type="predicted"/>
<comment type="caution">
    <text evidence="1">The sequence shown here is derived from an EMBL/GenBank/DDBJ whole genome shotgun (WGS) entry which is preliminary data.</text>
</comment>
<protein>
    <submittedName>
        <fullName evidence="1">Uncharacterized protein</fullName>
    </submittedName>
</protein>
<name>A0ABU1NLZ2_9BURK</name>
<accession>A0ABU1NLZ2</accession>